<evidence type="ECO:0000256" key="5">
    <source>
        <dbReference type="ARBA" id="ARBA00022568"/>
    </source>
</evidence>
<dbReference type="EC" id="7.2.2.10" evidence="2"/>
<keyword evidence="10" id="KW-0067">ATP-binding</keyword>
<dbReference type="InterPro" id="IPR036412">
    <property type="entry name" value="HAD-like_sf"/>
</dbReference>
<evidence type="ECO:0000256" key="2">
    <source>
        <dbReference type="ARBA" id="ARBA00012790"/>
    </source>
</evidence>
<evidence type="ECO:0000256" key="4">
    <source>
        <dbReference type="ARBA" id="ARBA00022554"/>
    </source>
</evidence>
<keyword evidence="5" id="KW-0109">Calcium transport</keyword>
<dbReference type="InterPro" id="IPR023299">
    <property type="entry name" value="ATPase_P-typ_cyto_dom_N"/>
</dbReference>
<dbReference type="GO" id="GO:0046872">
    <property type="term" value="F:metal ion binding"/>
    <property type="evidence" value="ECO:0007669"/>
    <property type="project" value="UniProtKB-KW"/>
</dbReference>
<dbReference type="GO" id="GO:0006874">
    <property type="term" value="P:intracellular calcium ion homeostasis"/>
    <property type="evidence" value="ECO:0007669"/>
    <property type="project" value="TreeGrafter"/>
</dbReference>
<dbReference type="EMBL" id="JACAZH010000002">
    <property type="protein sequence ID" value="KAF7374851.1"/>
    <property type="molecule type" value="Genomic_DNA"/>
</dbReference>
<dbReference type="SMART" id="SM00220">
    <property type="entry name" value="S_TKc"/>
    <property type="match status" value="1"/>
</dbReference>
<keyword evidence="11" id="KW-0460">Magnesium</keyword>
<dbReference type="Pfam" id="PF07714">
    <property type="entry name" value="PK_Tyr_Ser-Thr"/>
    <property type="match status" value="1"/>
</dbReference>
<dbReference type="FunFam" id="3.40.50.1000:FF:000018">
    <property type="entry name" value="Calcium-transporting ATPase"/>
    <property type="match status" value="1"/>
</dbReference>
<dbReference type="Gene3D" id="3.40.50.1000">
    <property type="entry name" value="HAD superfamily/HAD-like"/>
    <property type="match status" value="1"/>
</dbReference>
<dbReference type="InterPro" id="IPR000719">
    <property type="entry name" value="Prot_kinase_dom"/>
</dbReference>
<dbReference type="GO" id="GO:0005886">
    <property type="term" value="C:plasma membrane"/>
    <property type="evidence" value="ECO:0007669"/>
    <property type="project" value="TreeGrafter"/>
</dbReference>
<dbReference type="InterPro" id="IPR008271">
    <property type="entry name" value="Ser/Thr_kinase_AS"/>
</dbReference>
<dbReference type="SUPFAM" id="SSF56112">
    <property type="entry name" value="Protein kinase-like (PK-like)"/>
    <property type="match status" value="1"/>
</dbReference>
<keyword evidence="15 19" id="KW-0472">Membrane</keyword>
<keyword evidence="6 19" id="KW-0812">Transmembrane</keyword>
<keyword evidence="12" id="KW-1278">Translocase</keyword>
<dbReference type="InterPro" id="IPR008250">
    <property type="entry name" value="ATPase_P-typ_transduc_dom_A_sf"/>
</dbReference>
<feature type="transmembrane region" description="Helical" evidence="19">
    <location>
        <begin position="453"/>
        <end position="486"/>
    </location>
</feature>
<protein>
    <recommendedName>
        <fullName evidence="17">Calcium-transporting ATPase 2</fullName>
        <ecNumber evidence="2">7.2.2.10</ecNumber>
    </recommendedName>
</protein>
<feature type="transmembrane region" description="Helical" evidence="19">
    <location>
        <begin position="944"/>
        <end position="966"/>
    </location>
</feature>
<dbReference type="Pfam" id="PF00690">
    <property type="entry name" value="Cation_ATPase_N"/>
    <property type="match status" value="1"/>
</dbReference>
<comment type="catalytic activity">
    <reaction evidence="16">
        <text>Ca(2+)(in) + ATP + H2O = Ca(2+)(out) + ADP + phosphate + H(+)</text>
        <dbReference type="Rhea" id="RHEA:18105"/>
        <dbReference type="ChEBI" id="CHEBI:15377"/>
        <dbReference type="ChEBI" id="CHEBI:15378"/>
        <dbReference type="ChEBI" id="CHEBI:29108"/>
        <dbReference type="ChEBI" id="CHEBI:30616"/>
        <dbReference type="ChEBI" id="CHEBI:43474"/>
        <dbReference type="ChEBI" id="CHEBI:456216"/>
        <dbReference type="EC" id="7.2.2.10"/>
    </reaction>
</comment>
<keyword evidence="4" id="KW-0926">Vacuole</keyword>
<dbReference type="InterPro" id="IPR059000">
    <property type="entry name" value="ATPase_P-type_domA"/>
</dbReference>
<evidence type="ECO:0000256" key="6">
    <source>
        <dbReference type="ARBA" id="ARBA00022692"/>
    </source>
</evidence>
<evidence type="ECO:0000256" key="10">
    <source>
        <dbReference type="ARBA" id="ARBA00022840"/>
    </source>
</evidence>
<dbReference type="OrthoDB" id="3352408at2759"/>
<evidence type="ECO:0000256" key="14">
    <source>
        <dbReference type="ARBA" id="ARBA00023065"/>
    </source>
</evidence>
<evidence type="ECO:0000256" key="9">
    <source>
        <dbReference type="ARBA" id="ARBA00022837"/>
    </source>
</evidence>
<dbReference type="PRINTS" id="PR00119">
    <property type="entry name" value="CATATPASE"/>
</dbReference>
<keyword evidence="13 19" id="KW-1133">Transmembrane helix</keyword>
<comment type="subcellular location">
    <subcellularLocation>
        <location evidence="1">Vacuole membrane</location>
        <topology evidence="1">Multi-pass membrane protein</topology>
    </subcellularLocation>
</comment>
<feature type="transmembrane region" description="Helical" evidence="19">
    <location>
        <begin position="213"/>
        <end position="234"/>
    </location>
</feature>
<feature type="region of interest" description="Disordered" evidence="18">
    <location>
        <begin position="146"/>
        <end position="171"/>
    </location>
</feature>
<keyword evidence="7" id="KW-0479">Metal-binding</keyword>
<dbReference type="InterPro" id="IPR006068">
    <property type="entry name" value="ATPase_P-typ_cation-transptr_C"/>
</dbReference>
<dbReference type="SUPFAM" id="SSF81653">
    <property type="entry name" value="Calcium ATPase, transduction domain A"/>
    <property type="match status" value="1"/>
</dbReference>
<name>A0A8H6ZDE0_9AGAR</name>
<dbReference type="FunFam" id="2.70.150.10:FF:000028">
    <property type="entry name" value="Calcium-transporting ATPase"/>
    <property type="match status" value="1"/>
</dbReference>
<dbReference type="Gene3D" id="1.10.510.10">
    <property type="entry name" value="Transferase(Phosphotransferase) domain 1"/>
    <property type="match status" value="1"/>
</dbReference>
<evidence type="ECO:0000256" key="12">
    <source>
        <dbReference type="ARBA" id="ARBA00022967"/>
    </source>
</evidence>
<dbReference type="Gene3D" id="2.70.150.10">
    <property type="entry name" value="Calcium-transporting ATPase, cytoplasmic transduction domain A"/>
    <property type="match status" value="1"/>
</dbReference>
<feature type="transmembrane region" description="Helical" evidence="19">
    <location>
        <begin position="1064"/>
        <end position="1085"/>
    </location>
</feature>
<dbReference type="Gene3D" id="1.20.1110.10">
    <property type="entry name" value="Calcium-transporting ATPase, transmembrane domain"/>
    <property type="match status" value="1"/>
</dbReference>
<dbReference type="Pfam" id="PF13246">
    <property type="entry name" value="Cation_ATPase"/>
    <property type="match status" value="1"/>
</dbReference>
<feature type="transmembrane region" description="Helical" evidence="19">
    <location>
        <begin position="987"/>
        <end position="1007"/>
    </location>
</feature>
<accession>A0A8H6ZDE0</accession>
<feature type="region of interest" description="Disordered" evidence="18">
    <location>
        <begin position="1166"/>
        <end position="1191"/>
    </location>
</feature>
<evidence type="ECO:0000256" key="17">
    <source>
        <dbReference type="ARBA" id="ARBA00067965"/>
    </source>
</evidence>
<dbReference type="PANTHER" id="PTHR24093:SF369">
    <property type="entry name" value="CALCIUM-TRANSPORTING ATPASE"/>
    <property type="match status" value="1"/>
</dbReference>
<dbReference type="PROSITE" id="PS00108">
    <property type="entry name" value="PROTEIN_KINASE_ST"/>
    <property type="match status" value="1"/>
</dbReference>
<organism evidence="21 22">
    <name type="scientific">Mycena sanguinolenta</name>
    <dbReference type="NCBI Taxonomy" id="230812"/>
    <lineage>
        <taxon>Eukaryota</taxon>
        <taxon>Fungi</taxon>
        <taxon>Dikarya</taxon>
        <taxon>Basidiomycota</taxon>
        <taxon>Agaricomycotina</taxon>
        <taxon>Agaricomycetes</taxon>
        <taxon>Agaricomycetidae</taxon>
        <taxon>Agaricales</taxon>
        <taxon>Marasmiineae</taxon>
        <taxon>Mycenaceae</taxon>
        <taxon>Mycena</taxon>
    </lineage>
</organism>
<keyword evidence="9" id="KW-0106">Calcium</keyword>
<evidence type="ECO:0000256" key="15">
    <source>
        <dbReference type="ARBA" id="ARBA00023136"/>
    </source>
</evidence>
<dbReference type="GO" id="GO:0004672">
    <property type="term" value="F:protein kinase activity"/>
    <property type="evidence" value="ECO:0007669"/>
    <property type="project" value="InterPro"/>
</dbReference>
<dbReference type="GO" id="GO:0016887">
    <property type="term" value="F:ATP hydrolysis activity"/>
    <property type="evidence" value="ECO:0007669"/>
    <property type="project" value="InterPro"/>
</dbReference>
<evidence type="ECO:0000256" key="13">
    <source>
        <dbReference type="ARBA" id="ARBA00022989"/>
    </source>
</evidence>
<keyword evidence="8" id="KW-0547">Nucleotide-binding</keyword>
<dbReference type="GO" id="GO:0005388">
    <property type="term" value="F:P-type calcium transporter activity"/>
    <property type="evidence" value="ECO:0007669"/>
    <property type="project" value="UniProtKB-EC"/>
</dbReference>
<sequence length="1632" mass="178308">MMASRKPTDGTPLQSKFNDLEEELRHVKSNPISFTHVGSRSALRAKRDTTDSDTATVISEKTMKRKQCVGPEKHAELEEDADPTPFRFRANALAMMLDPKNLEILEHMGGVDGLLDGLGVTSDTGLGMSGHSGGRLGAGVGVSHRHDPENGDETVPAITLTDPEGGKSTNWNSSGAFAMSLDDRRRIYGQNVLPRREAKSLLSLVYPALKDKVLVLLSIAAIVSLASGIFQNVGPSNPVRQLRVDWVEGAAIMVAIFVVVAVGSVNDWQKERQFQVLNDKKEERGVKVIRDGLETVIDINQVVVGDIALLEPGEIVPCDGVFLSGHNVRCDESGATGESDAIKKVSYDEYIQLRGTEGSAHTDCFVLSGSKVLEGVGKYVVVAVGTKSFNGRIMMALRKPTDDTPLQTKLNDLAKSIAKLGSAAGLILFTALLIRFFVQLGMGEPERTANQKGIVFVNILIISVTLIVVAAPEGLPLAVTLALAFATKRMTYEKLLVRILGSCETMANASVVCTDKTGILTQNVVTVVAGSVGINAKFVRYLEVNEKRSPANELGVRKHVNDFSLDLSQLNTVLSPQLRELFNAAIAVNSTAFQDKSPDTGELVFVGSKTETALLQFAHDLEWTDFRAIRDAAAVVHIIPFSSERKAMGVVVRNGSRYRLYLKGASEILSKKCVRHVVVHKEGPGSSSQTEEIETTAMDELANDNITRTTIFYANQMLRTIALCYRDLESWPPRDAVHDEQNEIPYEDLARDLTLIGIVGIEDPLRPGVLEAVKKCQMAGVAVKMCTGDNVLTARSIATQCGIFTPGGVIMEGPVFRGLTIKEKIEIVPRLQVLARSSPNDKEVLVNTLKHIGEIVGVTGDGTNDGPALKTVHVGFSMGIAGTEVAKEASDIILMDDNFASIVKAIIWGWWMNNPVLTFLQFQVSTNLPAVAITFVASSQESSVFSAVQFLWISIIMDTFAALALATHPASESLLNRKRHKTTAPMYTQILFQSTHKIITTLVFLGLDILGYGHSQDTTTAKYKDTIVQILFFVVFVFAYIFNSVNCGRLDRNLNIFAGILNNWYFITITLIGVSSSSMFCASTYPSPEIGVQSLIVFIGSSAFQVTRIGGSEWGIALALGFVYIPLGILVRLAQARNINASSSSPAVLGAPRAGPSLTAKISRNFSHKPSAPPVDKTAGAPPATKGTTAQHAAPVSGLHRGPWLEIHQNLVSYVSHTLELCDGSWDEIVQLSKQWAQWDDLTSLANYRFVVQILFGYLTKPPNSNRASALDIWDQISADIRCVLRHLNSILSDRTSYKLFLSCRGAVAQQLLDLLQDLLELHDLRFNTLFSKARFSKALLRLSCACGLHPTCFTLDGLEKTGQQVAGGGFGDIWKGFVGGQTVAIKIMRQFADDDVKASLKKLSREALIWRQLSHPNLLPFFGLYMLEHRPCLISPWMENRDLRLFLRTAPPGLDRVSLIADVAMGVEYLHSQCIVHGDLKTPNILVTPSGRACITDFGLSTIEDELSLKVTFSSRNGQAGTVRYQAPELLKNGPSHYGSDVYAFACVSYEILTSKVPFFESTNDAAVMFKVVEGARPSRLEVISQNLWLLLEDCWHQQTDKRPKMAAISQRLSRQRKGGKDIQQSPPRLG</sequence>
<evidence type="ECO:0000259" key="20">
    <source>
        <dbReference type="PROSITE" id="PS50011"/>
    </source>
</evidence>
<dbReference type="Pfam" id="PF00122">
    <property type="entry name" value="E1-E2_ATPase"/>
    <property type="match status" value="1"/>
</dbReference>
<feature type="transmembrane region" description="Helical" evidence="19">
    <location>
        <begin position="417"/>
        <end position="438"/>
    </location>
</feature>
<dbReference type="InterPro" id="IPR023214">
    <property type="entry name" value="HAD_sf"/>
</dbReference>
<dbReference type="InterPro" id="IPR001245">
    <property type="entry name" value="Ser-Thr/Tyr_kinase_cat_dom"/>
</dbReference>
<evidence type="ECO:0000256" key="19">
    <source>
        <dbReference type="SAM" id="Phobius"/>
    </source>
</evidence>
<gene>
    <name evidence="21" type="ORF">MSAN_00371100</name>
</gene>
<dbReference type="InterPro" id="IPR023298">
    <property type="entry name" value="ATPase_P-typ_TM_dom_sf"/>
</dbReference>
<evidence type="ECO:0000313" key="21">
    <source>
        <dbReference type="EMBL" id="KAF7374851.1"/>
    </source>
</evidence>
<keyword evidence="3" id="KW-0813">Transport</keyword>
<feature type="transmembrane region" description="Helical" evidence="19">
    <location>
        <begin position="246"/>
        <end position="265"/>
    </location>
</feature>
<dbReference type="InterPro" id="IPR004014">
    <property type="entry name" value="ATPase_P-typ_cation-transptr_N"/>
</dbReference>
<dbReference type="GO" id="GO:0005774">
    <property type="term" value="C:vacuolar membrane"/>
    <property type="evidence" value="ECO:0007669"/>
    <property type="project" value="UniProtKB-SubCell"/>
</dbReference>
<evidence type="ECO:0000256" key="11">
    <source>
        <dbReference type="ARBA" id="ARBA00022842"/>
    </source>
</evidence>
<feature type="transmembrane region" description="Helical" evidence="19">
    <location>
        <begin position="1114"/>
        <end position="1134"/>
    </location>
</feature>
<dbReference type="SUPFAM" id="SSF81660">
    <property type="entry name" value="Metal cation-transporting ATPase, ATP-binding domain N"/>
    <property type="match status" value="1"/>
</dbReference>
<feature type="compositionally biased region" description="Low complexity" evidence="18">
    <location>
        <begin position="1177"/>
        <end position="1190"/>
    </location>
</feature>
<evidence type="ECO:0000256" key="8">
    <source>
        <dbReference type="ARBA" id="ARBA00022741"/>
    </source>
</evidence>
<dbReference type="Gene3D" id="3.40.1110.10">
    <property type="entry name" value="Calcium-transporting ATPase, cytoplasmic domain N"/>
    <property type="match status" value="1"/>
</dbReference>
<feature type="region of interest" description="Disordered" evidence="18">
    <location>
        <begin position="1607"/>
        <end position="1632"/>
    </location>
</feature>
<dbReference type="Proteomes" id="UP000623467">
    <property type="component" value="Unassembled WGS sequence"/>
</dbReference>
<keyword evidence="14" id="KW-0406">Ion transport</keyword>
<feature type="transmembrane region" description="Helical" evidence="19">
    <location>
        <begin position="1091"/>
        <end position="1107"/>
    </location>
</feature>
<dbReference type="PANTHER" id="PTHR24093">
    <property type="entry name" value="CATION TRANSPORTING ATPASE"/>
    <property type="match status" value="1"/>
</dbReference>
<feature type="domain" description="Protein kinase" evidence="20">
    <location>
        <begin position="1360"/>
        <end position="1614"/>
    </location>
</feature>
<comment type="caution">
    <text evidence="21">The sequence shown here is derived from an EMBL/GenBank/DDBJ whole genome shotgun (WGS) entry which is preliminary data.</text>
</comment>
<evidence type="ECO:0000256" key="16">
    <source>
        <dbReference type="ARBA" id="ARBA00048694"/>
    </source>
</evidence>
<evidence type="ECO:0000313" key="22">
    <source>
        <dbReference type="Proteomes" id="UP000623467"/>
    </source>
</evidence>
<feature type="transmembrane region" description="Helical" evidence="19">
    <location>
        <begin position="916"/>
        <end position="938"/>
    </location>
</feature>
<evidence type="ECO:0000256" key="3">
    <source>
        <dbReference type="ARBA" id="ARBA00022448"/>
    </source>
</evidence>
<dbReference type="GO" id="GO:0005524">
    <property type="term" value="F:ATP binding"/>
    <property type="evidence" value="ECO:0007669"/>
    <property type="project" value="UniProtKB-KW"/>
</dbReference>
<dbReference type="InterPro" id="IPR011009">
    <property type="entry name" value="Kinase-like_dom_sf"/>
</dbReference>
<feature type="transmembrane region" description="Helical" evidence="19">
    <location>
        <begin position="1027"/>
        <end position="1043"/>
    </location>
</feature>
<dbReference type="SUPFAM" id="SSF81665">
    <property type="entry name" value="Calcium ATPase, transmembrane domain M"/>
    <property type="match status" value="1"/>
</dbReference>
<evidence type="ECO:0000256" key="18">
    <source>
        <dbReference type="SAM" id="MobiDB-lite"/>
    </source>
</evidence>
<proteinExistence type="predicted"/>
<reference evidence="21" key="1">
    <citation type="submission" date="2020-05" db="EMBL/GenBank/DDBJ databases">
        <title>Mycena genomes resolve the evolution of fungal bioluminescence.</title>
        <authorList>
            <person name="Tsai I.J."/>
        </authorList>
    </citation>
    <scope>NUCLEOTIDE SEQUENCE</scope>
    <source>
        <strain evidence="21">160909Yilan</strain>
    </source>
</reference>
<dbReference type="InterPro" id="IPR001757">
    <property type="entry name" value="P_typ_ATPase"/>
</dbReference>
<dbReference type="Pfam" id="PF00689">
    <property type="entry name" value="Cation_ATPase_C"/>
    <property type="match status" value="1"/>
</dbReference>
<evidence type="ECO:0000256" key="1">
    <source>
        <dbReference type="ARBA" id="ARBA00004128"/>
    </source>
</evidence>
<evidence type="ECO:0000256" key="7">
    <source>
        <dbReference type="ARBA" id="ARBA00022723"/>
    </source>
</evidence>
<dbReference type="PROSITE" id="PS50011">
    <property type="entry name" value="PROTEIN_KINASE_DOM"/>
    <property type="match status" value="1"/>
</dbReference>
<dbReference type="SUPFAM" id="SSF56784">
    <property type="entry name" value="HAD-like"/>
    <property type="match status" value="1"/>
</dbReference>
<dbReference type="NCBIfam" id="TIGR01494">
    <property type="entry name" value="ATPase_P-type"/>
    <property type="match status" value="1"/>
</dbReference>
<keyword evidence="22" id="KW-1185">Reference proteome</keyword>